<dbReference type="EMBL" id="OKRB01000094">
    <property type="protein sequence ID" value="SPE22833.1"/>
    <property type="molecule type" value="Genomic_DNA"/>
</dbReference>
<evidence type="ECO:0000313" key="5">
    <source>
        <dbReference type="Proteomes" id="UP000239735"/>
    </source>
</evidence>
<name>A0A2N9LI88_9BACT</name>
<evidence type="ECO:0000256" key="2">
    <source>
        <dbReference type="ARBA" id="ARBA00022898"/>
    </source>
</evidence>
<proteinExistence type="predicted"/>
<dbReference type="InterPro" id="IPR036052">
    <property type="entry name" value="TrpB-like_PALP_sf"/>
</dbReference>
<evidence type="ECO:0000313" key="4">
    <source>
        <dbReference type="EMBL" id="SPE22833.1"/>
    </source>
</evidence>
<keyword evidence="2" id="KW-0663">Pyridoxal phosphate</keyword>
<reference evidence="5" key="1">
    <citation type="submission" date="2018-02" db="EMBL/GenBank/DDBJ databases">
        <authorList>
            <person name="Hausmann B."/>
        </authorList>
    </citation>
    <scope>NUCLEOTIDE SEQUENCE [LARGE SCALE GENOMIC DNA]</scope>
    <source>
        <strain evidence="5">Peat soil MAG SbA5</strain>
    </source>
</reference>
<protein>
    <submittedName>
        <fullName evidence="4">Cysteine synthase</fullName>
    </submittedName>
</protein>
<dbReference type="Gene3D" id="3.40.50.1100">
    <property type="match status" value="2"/>
</dbReference>
<accession>A0A2N9LI88</accession>
<evidence type="ECO:0000256" key="1">
    <source>
        <dbReference type="ARBA" id="ARBA00001933"/>
    </source>
</evidence>
<comment type="cofactor">
    <cofactor evidence="1">
        <name>pyridoxal 5'-phosphate</name>
        <dbReference type="ChEBI" id="CHEBI:597326"/>
    </cofactor>
</comment>
<organism evidence="4 5">
    <name type="scientific">Candidatus Sulfuritelmatomonas gaucii</name>
    <dbReference type="NCBI Taxonomy" id="2043161"/>
    <lineage>
        <taxon>Bacteria</taxon>
        <taxon>Pseudomonadati</taxon>
        <taxon>Acidobacteriota</taxon>
        <taxon>Terriglobia</taxon>
        <taxon>Terriglobales</taxon>
        <taxon>Acidobacteriaceae</taxon>
        <taxon>Candidatus Sulfuritelmatomonas</taxon>
    </lineage>
</organism>
<dbReference type="InterPro" id="IPR050214">
    <property type="entry name" value="Cys_Synth/Cystath_Beta-Synth"/>
</dbReference>
<dbReference type="SUPFAM" id="SSF53686">
    <property type="entry name" value="Tryptophan synthase beta subunit-like PLP-dependent enzymes"/>
    <property type="match status" value="1"/>
</dbReference>
<dbReference type="AlphaFoldDB" id="A0A2N9LI88"/>
<dbReference type="Pfam" id="PF00291">
    <property type="entry name" value="PALP"/>
    <property type="match status" value="1"/>
</dbReference>
<gene>
    <name evidence="4" type="primary">cysK</name>
    <name evidence="4" type="ORF">SBA5_370008</name>
</gene>
<evidence type="ECO:0000259" key="3">
    <source>
        <dbReference type="Pfam" id="PF00291"/>
    </source>
</evidence>
<feature type="domain" description="Tryptophan synthase beta chain-like PALP" evidence="3">
    <location>
        <begin position="69"/>
        <end position="354"/>
    </location>
</feature>
<dbReference type="GO" id="GO:1901605">
    <property type="term" value="P:alpha-amino acid metabolic process"/>
    <property type="evidence" value="ECO:0007669"/>
    <property type="project" value="UniProtKB-ARBA"/>
</dbReference>
<dbReference type="OrthoDB" id="9808024at2"/>
<dbReference type="InterPro" id="IPR001926">
    <property type="entry name" value="TrpB-like_PALP"/>
</dbReference>
<dbReference type="Proteomes" id="UP000239735">
    <property type="component" value="Unassembled WGS sequence"/>
</dbReference>
<dbReference type="PANTHER" id="PTHR10314">
    <property type="entry name" value="CYSTATHIONINE BETA-SYNTHASE"/>
    <property type="match status" value="1"/>
</dbReference>
<sequence length="465" mass="51381">MQKIPFGPGYDEMLDPRLMDNNVRAKALAALRDNELDPINLFNISWKDAANEVRKVVLSPSLTGIDANVVVMLGNEFPSGSHKVGAAYCTLMEGLVDGEIFPGEHTILGPSTGNFGIGTAYISKLLGFRAVIIMPDNMSKERYARILKYGGELELTPGTESDVILTLERTREMMKNPKNKALAQFELFPNYRFHRHVTGGSAIDAVKGIGNGRIAGFTSAPGSAGTIAAGDQIKVAFPDAKIAALEPYECSTLANGGRGQHRIEGIGDKMCTLIHNVLNTDFVILVKDEETVQGVKIFHDGTDSLVRMGVEREFALGLRNLFGPSGICNVLGAIKLAKHLGLGTGDNVVTVATDGFDRYQSVLDEMSNRYQDMTAPVLDRWAREIFLGASPDNIFDFREPAVKERMFQQKENDWLKFGYSREFLDSMRHQEFWDAQYAKVEGYDRKICTLRVHTAEEQPLCSSSR</sequence>